<evidence type="ECO:0000256" key="3">
    <source>
        <dbReference type="ARBA" id="ARBA00023002"/>
    </source>
</evidence>
<evidence type="ECO:0008006" key="6">
    <source>
        <dbReference type="Google" id="ProtNLM"/>
    </source>
</evidence>
<dbReference type="Gene3D" id="3.40.30.10">
    <property type="entry name" value="Glutaredoxin"/>
    <property type="match status" value="1"/>
</dbReference>
<dbReference type="PANTHER" id="PTHR11592">
    <property type="entry name" value="GLUTATHIONE PEROXIDASE"/>
    <property type="match status" value="1"/>
</dbReference>
<dbReference type="GO" id="GO:0006979">
    <property type="term" value="P:response to oxidative stress"/>
    <property type="evidence" value="ECO:0007669"/>
    <property type="project" value="InterPro"/>
</dbReference>
<keyword evidence="5" id="KW-1185">Reference proteome</keyword>
<dbReference type="AlphaFoldDB" id="A0A9W6ZPN0"/>
<evidence type="ECO:0000313" key="5">
    <source>
        <dbReference type="Proteomes" id="UP001165122"/>
    </source>
</evidence>
<dbReference type="SUPFAM" id="SSF52833">
    <property type="entry name" value="Thioredoxin-like"/>
    <property type="match status" value="1"/>
</dbReference>
<name>A0A9W6ZPN0_9STRA</name>
<dbReference type="OrthoDB" id="446890at2759"/>
<evidence type="ECO:0000256" key="1">
    <source>
        <dbReference type="ARBA" id="ARBA00006926"/>
    </source>
</evidence>
<dbReference type="EMBL" id="BRXW01000431">
    <property type="protein sequence ID" value="GMH54075.1"/>
    <property type="molecule type" value="Genomic_DNA"/>
</dbReference>
<comment type="similarity">
    <text evidence="1">Belongs to the glutathione peroxidase family.</text>
</comment>
<dbReference type="InterPro" id="IPR036249">
    <property type="entry name" value="Thioredoxin-like_sf"/>
</dbReference>
<accession>A0A9W6ZPN0</accession>
<dbReference type="PROSITE" id="PS51355">
    <property type="entry name" value="GLUTATHIONE_PEROXID_3"/>
    <property type="match status" value="1"/>
</dbReference>
<evidence type="ECO:0000256" key="2">
    <source>
        <dbReference type="ARBA" id="ARBA00022559"/>
    </source>
</evidence>
<gene>
    <name evidence="4" type="ORF">TrLO_g12797</name>
</gene>
<dbReference type="InterPro" id="IPR000889">
    <property type="entry name" value="Glutathione_peroxidase"/>
</dbReference>
<dbReference type="PANTHER" id="PTHR11592:SF78">
    <property type="entry name" value="GLUTATHIONE PEROXIDASE"/>
    <property type="match status" value="1"/>
</dbReference>
<sequence>MFKRISKTAQDGLTRTIFGKEATTPKEDFYTTEHNLIDGTKTSMASYKYSVLIVFGAQEPKSHEEILQFAAKYQGADGKGANEKFVFFEKSDVNGSKTNEVFSFLKKKLPWEDGTKDVRWNFGKFLVSREGLPHKRFGSKEAPRDMENDIVALLDRLQSGRGSSVEVSPDAVKLQEEIKVEEKVEEKEE</sequence>
<keyword evidence="2" id="KW-0575">Peroxidase</keyword>
<organism evidence="4 5">
    <name type="scientific">Triparma laevis f. longispina</name>
    <dbReference type="NCBI Taxonomy" id="1714387"/>
    <lineage>
        <taxon>Eukaryota</taxon>
        <taxon>Sar</taxon>
        <taxon>Stramenopiles</taxon>
        <taxon>Ochrophyta</taxon>
        <taxon>Bolidophyceae</taxon>
        <taxon>Parmales</taxon>
        <taxon>Triparmaceae</taxon>
        <taxon>Triparma</taxon>
    </lineage>
</organism>
<proteinExistence type="inferred from homology"/>
<reference evidence="5" key="1">
    <citation type="journal article" date="2023" name="Commun. Biol.">
        <title>Genome analysis of Parmales, the sister group of diatoms, reveals the evolutionary specialization of diatoms from phago-mixotrophs to photoautotrophs.</title>
        <authorList>
            <person name="Ban H."/>
            <person name="Sato S."/>
            <person name="Yoshikawa S."/>
            <person name="Yamada K."/>
            <person name="Nakamura Y."/>
            <person name="Ichinomiya M."/>
            <person name="Sato N."/>
            <person name="Blanc-Mathieu R."/>
            <person name="Endo H."/>
            <person name="Kuwata A."/>
            <person name="Ogata H."/>
        </authorList>
    </citation>
    <scope>NUCLEOTIDE SEQUENCE [LARGE SCALE GENOMIC DNA]</scope>
    <source>
        <strain evidence="5">NIES 3700</strain>
    </source>
</reference>
<evidence type="ECO:0000313" key="4">
    <source>
        <dbReference type="EMBL" id="GMH54075.1"/>
    </source>
</evidence>
<dbReference type="Proteomes" id="UP001165122">
    <property type="component" value="Unassembled WGS sequence"/>
</dbReference>
<comment type="caution">
    <text evidence="4">The sequence shown here is derived from an EMBL/GenBank/DDBJ whole genome shotgun (WGS) entry which is preliminary data.</text>
</comment>
<protein>
    <recommendedName>
        <fullName evidence="6">Glutathione peroxidase</fullName>
    </recommendedName>
</protein>
<keyword evidence="3" id="KW-0560">Oxidoreductase</keyword>
<dbReference type="GO" id="GO:0004601">
    <property type="term" value="F:peroxidase activity"/>
    <property type="evidence" value="ECO:0007669"/>
    <property type="project" value="UniProtKB-KW"/>
</dbReference>